<dbReference type="InterPro" id="IPR027417">
    <property type="entry name" value="P-loop_NTPase"/>
</dbReference>
<dbReference type="PANTHER" id="PTHR13696">
    <property type="entry name" value="P-LOOP CONTAINING NUCLEOSIDE TRIPHOSPHATE HYDROLASE"/>
    <property type="match status" value="1"/>
</dbReference>
<accession>A0A1I1PYK4</accession>
<dbReference type="Pfam" id="PF07015">
    <property type="entry name" value="VirC1"/>
    <property type="match status" value="1"/>
</dbReference>
<dbReference type="AlphaFoldDB" id="A0A1I1PYK4"/>
<dbReference type="EMBL" id="FOLG01000017">
    <property type="protein sequence ID" value="SFD14752.1"/>
    <property type="molecule type" value="Genomic_DNA"/>
</dbReference>
<gene>
    <name evidence="1" type="ORF">SAMN04488094_11729</name>
</gene>
<reference evidence="1 2" key="1">
    <citation type="submission" date="2016-10" db="EMBL/GenBank/DDBJ databases">
        <authorList>
            <person name="de Groot N.N."/>
        </authorList>
    </citation>
    <scope>NUCLEOTIDE SEQUENCE [LARGE SCALE GENOMIC DNA]</scope>
    <source>
        <strain evidence="1 2">DSM 19548</strain>
    </source>
</reference>
<dbReference type="RefSeq" id="WP_093362594.1">
    <property type="nucleotide sequence ID" value="NZ_FOLG01000017.1"/>
</dbReference>
<dbReference type="InterPro" id="IPR009744">
    <property type="entry name" value="VirC1"/>
</dbReference>
<name>A0A1I1PYK4_9RHOB</name>
<proteinExistence type="predicted"/>
<dbReference type="CDD" id="cd02042">
    <property type="entry name" value="ParAB_family"/>
    <property type="match status" value="1"/>
</dbReference>
<keyword evidence="2" id="KW-1185">Reference proteome</keyword>
<dbReference type="Proteomes" id="UP000198728">
    <property type="component" value="Unassembled WGS sequence"/>
</dbReference>
<organism evidence="1 2">
    <name type="scientific">Tropicimonas isoalkanivorans</name>
    <dbReference type="NCBI Taxonomy" id="441112"/>
    <lineage>
        <taxon>Bacteria</taxon>
        <taxon>Pseudomonadati</taxon>
        <taxon>Pseudomonadota</taxon>
        <taxon>Alphaproteobacteria</taxon>
        <taxon>Rhodobacterales</taxon>
        <taxon>Roseobacteraceae</taxon>
        <taxon>Tropicimonas</taxon>
    </lineage>
</organism>
<dbReference type="Gene3D" id="3.40.50.300">
    <property type="entry name" value="P-loop containing nucleotide triphosphate hydrolases"/>
    <property type="match status" value="1"/>
</dbReference>
<evidence type="ECO:0000313" key="1">
    <source>
        <dbReference type="EMBL" id="SFD14752.1"/>
    </source>
</evidence>
<dbReference type="PANTHER" id="PTHR13696:SF96">
    <property type="entry name" value="COBQ_COBB_MIND_PARA NUCLEOTIDE BINDING DOMAIN-CONTAINING PROTEIN"/>
    <property type="match status" value="1"/>
</dbReference>
<dbReference type="SUPFAM" id="SSF52540">
    <property type="entry name" value="P-loop containing nucleoside triphosphate hydrolases"/>
    <property type="match status" value="1"/>
</dbReference>
<dbReference type="InterPro" id="IPR050678">
    <property type="entry name" value="DNA_Partitioning_ATPase"/>
</dbReference>
<evidence type="ECO:0000313" key="2">
    <source>
        <dbReference type="Proteomes" id="UP000198728"/>
    </source>
</evidence>
<sequence length="253" mass="27177">MPNDNLRVIALINNKGGSGKTTLAMIFGSVALAGNARVGFVDMDPMLNLTKWVAAAREHGLWAEGAELLTSEDPDEVAAWIDDAYDSDRLDYIFVDTPGFASDRIEAAVLVADHVVSPILTGANDVRSALDMRDWFTGLAERVSGGDVPPVVFVLNALADDIPDRLPVAQREAYRTIRSELPTTPTTLRRAADYGTMAAKGPLYALAVNRELADAATVRITARSAHKALARGADVLNEVLGGELYLAREEETA</sequence>
<protein>
    <submittedName>
        <fullName evidence="1">VirC1 protein</fullName>
    </submittedName>
</protein>
<dbReference type="OrthoDB" id="7820287at2"/>
<dbReference type="STRING" id="441112.SAMN04488094_11729"/>